<feature type="domain" description="Alanine dehydrogenase/pyridine nucleotide transhydrogenase NAD(H)-binding" evidence="9">
    <location>
        <begin position="149"/>
        <end position="297"/>
    </location>
</feature>
<evidence type="ECO:0000256" key="8">
    <source>
        <dbReference type="PIRSR" id="PIRSR000183-3"/>
    </source>
</evidence>
<keyword evidence="4 5" id="KW-0520">NAD</keyword>
<evidence type="ECO:0000256" key="3">
    <source>
        <dbReference type="ARBA" id="ARBA00023002"/>
    </source>
</evidence>
<evidence type="ECO:0000256" key="5">
    <source>
        <dbReference type="PIRNR" id="PIRNR000183"/>
    </source>
</evidence>
<evidence type="ECO:0000256" key="4">
    <source>
        <dbReference type="ARBA" id="ARBA00023027"/>
    </source>
</evidence>
<accession>A0A2T0VUN1</accession>
<evidence type="ECO:0000256" key="6">
    <source>
        <dbReference type="PIRSR" id="PIRSR000183-1"/>
    </source>
</evidence>
<evidence type="ECO:0000256" key="2">
    <source>
        <dbReference type="ARBA" id="ARBA00012897"/>
    </source>
</evidence>
<dbReference type="SUPFAM" id="SSF52283">
    <property type="entry name" value="Formate/glycerate dehydrogenase catalytic domain-like"/>
    <property type="match status" value="1"/>
</dbReference>
<feature type="binding site" evidence="8">
    <location>
        <position position="203"/>
    </location>
    <ligand>
        <name>NAD(+)</name>
        <dbReference type="ChEBI" id="CHEBI:57540"/>
    </ligand>
</feature>
<feature type="active site" description="Proton donor/acceptor" evidence="6">
    <location>
        <position position="96"/>
    </location>
</feature>
<evidence type="ECO:0000259" key="10">
    <source>
        <dbReference type="SMART" id="SM01003"/>
    </source>
</evidence>
<dbReference type="CDD" id="cd05305">
    <property type="entry name" value="L-AlaDH"/>
    <property type="match status" value="1"/>
</dbReference>
<feature type="binding site" evidence="8">
    <location>
        <position position="279"/>
    </location>
    <ligand>
        <name>NAD(+)</name>
        <dbReference type="ChEBI" id="CHEBI:57540"/>
    </ligand>
</feature>
<dbReference type="InterPro" id="IPR036291">
    <property type="entry name" value="NAD(P)-bd_dom_sf"/>
</dbReference>
<dbReference type="Proteomes" id="UP000238007">
    <property type="component" value="Unassembled WGS sequence"/>
</dbReference>
<dbReference type="PROSITE" id="PS00837">
    <property type="entry name" value="ALADH_PNT_2"/>
    <property type="match status" value="1"/>
</dbReference>
<dbReference type="OrthoDB" id="9804592at2"/>
<comment type="similarity">
    <text evidence="1 5">Belongs to the AlaDH/PNT family.</text>
</comment>
<dbReference type="Pfam" id="PF01262">
    <property type="entry name" value="AlaDh_PNT_C"/>
    <property type="match status" value="1"/>
</dbReference>
<feature type="binding site" evidence="8">
    <location>
        <begin position="267"/>
        <end position="270"/>
    </location>
    <ligand>
        <name>NAD(+)</name>
        <dbReference type="ChEBI" id="CHEBI:57540"/>
    </ligand>
</feature>
<dbReference type="EC" id="1.4.1.1" evidence="2 5"/>
<reference evidence="11 12" key="1">
    <citation type="submission" date="2018-03" db="EMBL/GenBank/DDBJ databases">
        <title>Genomic Encyclopedia of Archaeal and Bacterial Type Strains, Phase II (KMG-II): from individual species to whole genera.</title>
        <authorList>
            <person name="Goeker M."/>
        </authorList>
    </citation>
    <scope>NUCLEOTIDE SEQUENCE [LARGE SCALE GENOMIC DNA]</scope>
    <source>
        <strain evidence="11 12">DSM 101533</strain>
    </source>
</reference>
<feature type="binding site" evidence="8">
    <location>
        <position position="198"/>
    </location>
    <ligand>
        <name>NAD(+)</name>
        <dbReference type="ChEBI" id="CHEBI:57540"/>
    </ligand>
</feature>
<feature type="binding site" evidence="8">
    <location>
        <begin position="298"/>
        <end position="301"/>
    </location>
    <ligand>
        <name>NAD(+)</name>
        <dbReference type="ChEBI" id="CHEBI:57540"/>
    </ligand>
</feature>
<feature type="binding site" evidence="7">
    <location>
        <position position="75"/>
    </location>
    <ligand>
        <name>substrate</name>
    </ligand>
</feature>
<dbReference type="GO" id="GO:0005886">
    <property type="term" value="C:plasma membrane"/>
    <property type="evidence" value="ECO:0007669"/>
    <property type="project" value="TreeGrafter"/>
</dbReference>
<comment type="catalytic activity">
    <reaction evidence="5">
        <text>L-alanine + NAD(+) + H2O = pyruvate + NH4(+) + NADH + H(+)</text>
        <dbReference type="Rhea" id="RHEA:18405"/>
        <dbReference type="ChEBI" id="CHEBI:15361"/>
        <dbReference type="ChEBI" id="CHEBI:15377"/>
        <dbReference type="ChEBI" id="CHEBI:15378"/>
        <dbReference type="ChEBI" id="CHEBI:28938"/>
        <dbReference type="ChEBI" id="CHEBI:57540"/>
        <dbReference type="ChEBI" id="CHEBI:57945"/>
        <dbReference type="ChEBI" id="CHEBI:57972"/>
        <dbReference type="EC" id="1.4.1.1"/>
    </reaction>
</comment>
<dbReference type="InterPro" id="IPR007886">
    <property type="entry name" value="AlaDH/PNT_N"/>
</dbReference>
<name>A0A2T0VUN1_9RHOB</name>
<dbReference type="EMBL" id="PVTP01000013">
    <property type="protein sequence ID" value="PRY75216.1"/>
    <property type="molecule type" value="Genomic_DNA"/>
</dbReference>
<feature type="binding site" evidence="7">
    <location>
        <position position="15"/>
    </location>
    <ligand>
        <name>substrate</name>
    </ligand>
</feature>
<dbReference type="GO" id="GO:0042853">
    <property type="term" value="P:L-alanine catabolic process"/>
    <property type="evidence" value="ECO:0007669"/>
    <property type="project" value="InterPro"/>
</dbReference>
<dbReference type="Pfam" id="PF05222">
    <property type="entry name" value="AlaDh_PNT_N"/>
    <property type="match status" value="1"/>
</dbReference>
<feature type="domain" description="Alanine dehydrogenase/pyridine nucleotide transhydrogenase N-terminal" evidence="10">
    <location>
        <begin position="4"/>
        <end position="137"/>
    </location>
</feature>
<feature type="binding site" evidence="8">
    <location>
        <begin position="239"/>
        <end position="240"/>
    </location>
    <ligand>
        <name>NAD(+)</name>
        <dbReference type="ChEBI" id="CHEBI:57540"/>
    </ligand>
</feature>
<dbReference type="AlphaFoldDB" id="A0A2T0VUN1"/>
<dbReference type="Gene3D" id="3.40.50.720">
    <property type="entry name" value="NAD(P)-binding Rossmann-like Domain"/>
    <property type="match status" value="2"/>
</dbReference>
<organism evidence="11 12">
    <name type="scientific">Yoonia maritima</name>
    <dbReference type="NCBI Taxonomy" id="1435347"/>
    <lineage>
        <taxon>Bacteria</taxon>
        <taxon>Pseudomonadati</taxon>
        <taxon>Pseudomonadota</taxon>
        <taxon>Alphaproteobacteria</taxon>
        <taxon>Rhodobacterales</taxon>
        <taxon>Paracoccaceae</taxon>
        <taxon>Yoonia</taxon>
    </lineage>
</organism>
<dbReference type="PANTHER" id="PTHR42795:SF1">
    <property type="entry name" value="ALANINE DEHYDROGENASE"/>
    <property type="match status" value="1"/>
</dbReference>
<evidence type="ECO:0000259" key="9">
    <source>
        <dbReference type="SMART" id="SM01002"/>
    </source>
</evidence>
<keyword evidence="3 5" id="KW-0560">Oxidoreductase</keyword>
<proteinExistence type="inferred from homology"/>
<dbReference type="NCBIfam" id="TIGR00518">
    <property type="entry name" value="alaDH"/>
    <property type="match status" value="1"/>
</dbReference>
<feature type="active site" description="Proton donor/acceptor" evidence="6">
    <location>
        <position position="270"/>
    </location>
</feature>
<dbReference type="GO" id="GO:0000166">
    <property type="term" value="F:nucleotide binding"/>
    <property type="evidence" value="ECO:0007669"/>
    <property type="project" value="UniProtKB-KW"/>
</dbReference>
<comment type="caution">
    <text evidence="11">The sequence shown here is derived from an EMBL/GenBank/DDBJ whole genome shotgun (WGS) entry which is preliminary data.</text>
</comment>
<feature type="binding site" evidence="8">
    <location>
        <position position="134"/>
    </location>
    <ligand>
        <name>NAD(+)</name>
        <dbReference type="ChEBI" id="CHEBI:57540"/>
    </ligand>
</feature>
<dbReference type="PANTHER" id="PTHR42795">
    <property type="entry name" value="ALANINE DEHYDROGENASE"/>
    <property type="match status" value="1"/>
</dbReference>
<protein>
    <recommendedName>
        <fullName evidence="2 5">Alanine dehydrogenase</fullName>
        <ecNumber evidence="2 5">1.4.1.1</ecNumber>
    </recommendedName>
</protein>
<dbReference type="GO" id="GO:0000286">
    <property type="term" value="F:alanine dehydrogenase activity"/>
    <property type="evidence" value="ECO:0007669"/>
    <property type="project" value="UniProtKB-UniRule"/>
</dbReference>
<dbReference type="SMART" id="SM01002">
    <property type="entry name" value="AlaDh_PNT_C"/>
    <property type="match status" value="1"/>
</dbReference>
<dbReference type="InterPro" id="IPR008143">
    <property type="entry name" value="Ala_DH/PNT_CS2"/>
</dbReference>
<dbReference type="InterPro" id="IPR007698">
    <property type="entry name" value="AlaDH/PNT_NAD(H)-bd"/>
</dbReference>
<evidence type="ECO:0000256" key="7">
    <source>
        <dbReference type="PIRSR" id="PIRSR000183-2"/>
    </source>
</evidence>
<sequence>MHIGCPKEIKPQEFRVGITPNAAREAIAHGHSVTVETGAGVGAGFADQAYIDAGAAIVGTPAEVYGNAEMIVKVKEPLSPERKMLREGQLLFAYLHLAADLGQTDDLLDSGATCIAYETVTDDAGGLPLLAPMSEVAGRLAPQMGAWTLQKANGGRGVLMGGVPGVSPANVAVLGGGVVGTQAAKIAAGMGADVTVVDRSLTRLRYLDEMYGGRFKTNFASAGNVIDLAREADLIIGAVLIHGAAAPRLLSRAQLSELKPGAALVDVAIDQGGCFETSRVTTHENPIYSVDGIMHYCVANMPGAVARTSTIALGNATMPYMLALADKGWKQACKDDEHLLRGLNIHAGKVTYAAVGKALDLDVLPPILALKI</sequence>
<dbReference type="SUPFAM" id="SSF51735">
    <property type="entry name" value="NAD(P)-binding Rossmann-fold domains"/>
    <property type="match status" value="1"/>
</dbReference>
<evidence type="ECO:0000256" key="1">
    <source>
        <dbReference type="ARBA" id="ARBA00005689"/>
    </source>
</evidence>
<keyword evidence="8" id="KW-0547">Nucleotide-binding</keyword>
<dbReference type="InterPro" id="IPR008141">
    <property type="entry name" value="Ala_DH"/>
</dbReference>
<evidence type="ECO:0000313" key="12">
    <source>
        <dbReference type="Proteomes" id="UP000238007"/>
    </source>
</evidence>
<keyword evidence="12" id="KW-1185">Reference proteome</keyword>
<evidence type="ECO:0000313" key="11">
    <source>
        <dbReference type="EMBL" id="PRY75216.1"/>
    </source>
</evidence>
<dbReference type="SMART" id="SM01003">
    <property type="entry name" value="AlaDh_PNT_N"/>
    <property type="match status" value="1"/>
</dbReference>
<dbReference type="FunFam" id="3.40.50.720:FF:000049">
    <property type="entry name" value="Alanine dehydrogenase"/>
    <property type="match status" value="1"/>
</dbReference>
<gene>
    <name evidence="11" type="ORF">CLV80_11326</name>
</gene>
<dbReference type="RefSeq" id="WP_106358906.1">
    <property type="nucleotide sequence ID" value="NZ_PVTP01000013.1"/>
</dbReference>
<dbReference type="PIRSF" id="PIRSF000183">
    <property type="entry name" value="Alanine_dh"/>
    <property type="match status" value="1"/>
</dbReference>